<evidence type="ECO:0000313" key="2">
    <source>
        <dbReference type="Proteomes" id="UP000000268"/>
    </source>
</evidence>
<accession>B0C5L4</accession>
<dbReference type="AlphaFoldDB" id="B0C5L4"/>
<protein>
    <submittedName>
        <fullName evidence="1">Uncharacterized protein</fullName>
    </submittedName>
</protein>
<dbReference type="EMBL" id="CP000828">
    <property type="protein sequence ID" value="ABW28735.1"/>
    <property type="molecule type" value="Genomic_DNA"/>
</dbReference>
<dbReference type="STRING" id="329726.AM1_3745"/>
<organism evidence="1 2">
    <name type="scientific">Acaryochloris marina (strain MBIC 11017)</name>
    <dbReference type="NCBI Taxonomy" id="329726"/>
    <lineage>
        <taxon>Bacteria</taxon>
        <taxon>Bacillati</taxon>
        <taxon>Cyanobacteriota</taxon>
        <taxon>Cyanophyceae</taxon>
        <taxon>Acaryochloridales</taxon>
        <taxon>Acaryochloridaceae</taxon>
        <taxon>Acaryochloris</taxon>
    </lineage>
</organism>
<name>B0C5L4_ACAM1</name>
<reference evidence="1 2" key="1">
    <citation type="journal article" date="2008" name="Proc. Natl. Acad. Sci. U.S.A.">
        <title>Niche adaptation and genome expansion in the chlorophyll d-producing cyanobacterium Acaryochloris marina.</title>
        <authorList>
            <person name="Swingley W.D."/>
            <person name="Chen M."/>
            <person name="Cheung P.C."/>
            <person name="Conrad A.L."/>
            <person name="Dejesa L.C."/>
            <person name="Hao J."/>
            <person name="Honchak B.M."/>
            <person name="Karbach L.E."/>
            <person name="Kurdoglu A."/>
            <person name="Lahiri S."/>
            <person name="Mastrian S.D."/>
            <person name="Miyashita H."/>
            <person name="Page L."/>
            <person name="Ramakrishna P."/>
            <person name="Satoh S."/>
            <person name="Sattley W.M."/>
            <person name="Shimada Y."/>
            <person name="Taylor H.L."/>
            <person name="Tomo T."/>
            <person name="Tsuchiya T."/>
            <person name="Wang Z.T."/>
            <person name="Raymond J."/>
            <person name="Mimuro M."/>
            <person name="Blankenship R.E."/>
            <person name="Touchman J.W."/>
        </authorList>
    </citation>
    <scope>NUCLEOTIDE SEQUENCE [LARGE SCALE GENOMIC DNA]</scope>
    <source>
        <strain evidence="2">MBIC 11017</strain>
    </source>
</reference>
<evidence type="ECO:0000313" key="1">
    <source>
        <dbReference type="EMBL" id="ABW28735.1"/>
    </source>
</evidence>
<sequence length="53" mass="5679">MSSGMLWKGDAVHFLQVAIQSLIIGGDKSVLPARIQIFSLGLLPLFTPDLGLL</sequence>
<gene>
    <name evidence="1" type="ordered locus">AM1_3745</name>
</gene>
<dbReference type="KEGG" id="amr:AM1_3745"/>
<dbReference type="HOGENOM" id="CLU_3057359_0_0_3"/>
<proteinExistence type="predicted"/>
<keyword evidence="2" id="KW-1185">Reference proteome</keyword>
<dbReference type="Proteomes" id="UP000000268">
    <property type="component" value="Chromosome"/>
</dbReference>